<keyword evidence="6 10" id="KW-0812">Transmembrane</keyword>
<name>A0ABM9A9H1_9VIBR</name>
<gene>
    <name evidence="12" type="primary">hemY_1</name>
    <name evidence="12" type="ORF">VMF7928_04107</name>
</gene>
<evidence type="ECO:0000256" key="2">
    <source>
        <dbReference type="ARBA" id="ARBA00004429"/>
    </source>
</evidence>
<keyword evidence="9" id="KW-0627">Porphyrin biosynthesis</keyword>
<comment type="pathway">
    <text evidence="3">Porphyrin-containing compound metabolism; protoheme biosynthesis.</text>
</comment>
<accession>A0ABM9A9H1</accession>
<evidence type="ECO:0000256" key="4">
    <source>
        <dbReference type="ARBA" id="ARBA00022475"/>
    </source>
</evidence>
<evidence type="ECO:0000313" key="13">
    <source>
        <dbReference type="Proteomes" id="UP000838748"/>
    </source>
</evidence>
<dbReference type="InterPro" id="IPR010817">
    <property type="entry name" value="HemY_N"/>
</dbReference>
<dbReference type="Gene3D" id="1.25.40.10">
    <property type="entry name" value="Tetratricopeptide repeat domain"/>
    <property type="match status" value="2"/>
</dbReference>
<evidence type="ECO:0000259" key="11">
    <source>
        <dbReference type="Pfam" id="PF07219"/>
    </source>
</evidence>
<dbReference type="RefSeq" id="WP_237363516.1">
    <property type="nucleotide sequence ID" value="NZ_CAKLDM010000002.1"/>
</dbReference>
<evidence type="ECO:0000313" key="12">
    <source>
        <dbReference type="EMBL" id="CAH0542116.1"/>
    </source>
</evidence>
<evidence type="ECO:0000256" key="6">
    <source>
        <dbReference type="ARBA" id="ARBA00022692"/>
    </source>
</evidence>
<feature type="transmembrane region" description="Helical" evidence="10">
    <location>
        <begin position="41"/>
        <end position="62"/>
    </location>
</feature>
<dbReference type="InterPro" id="IPR005254">
    <property type="entry name" value="Heme_biosyn_assoc_TPR_pro"/>
</dbReference>
<reference evidence="12" key="1">
    <citation type="submission" date="2021-11" db="EMBL/GenBank/DDBJ databases">
        <authorList>
            <person name="Rodrigo-Torres L."/>
            <person name="Arahal R. D."/>
            <person name="Lucena T."/>
        </authorList>
    </citation>
    <scope>NUCLEOTIDE SEQUENCE</scope>
    <source>
        <strain evidence="12">CECT 7928</strain>
    </source>
</reference>
<evidence type="ECO:0000256" key="3">
    <source>
        <dbReference type="ARBA" id="ARBA00004744"/>
    </source>
</evidence>
<sequence length="391" mass="44371">MFRLIFLFIVLGAGIFVGTHYAGQQGYVLISIADKTIEMSVTTLVVFVVIALGILFVAETLLKKLLRSSSATWQWFTIRKVKRSRQDTNEGIIKLLEGQWKLAEKKVTRRASHHDMPLLCYLMASEAAIEMGDKAKRDRYIELARKQDNSSLAVALTLAKQQVKEGEFKLAFETLSKLHSDHPTNPLLLNLLKKVHVQLKQWQDLLDIVPQLSKAKIIDAKEQKEIELLAHKGLLTDTAITNSTEQLIQYWDKLSRKLKTEPELIVHMTKQLVEKDAYSEAFTIAKEALKKQTINELLLVLPTIKLADMHPIVQQLEALIKKDANLAEAHSALARIEMQNQQWPEAQQHLEKALSSRTDREDYILLAKALEKQNLTQAANEVSKKVISLTS</sequence>
<evidence type="ECO:0000256" key="5">
    <source>
        <dbReference type="ARBA" id="ARBA00022519"/>
    </source>
</evidence>
<evidence type="ECO:0000256" key="8">
    <source>
        <dbReference type="ARBA" id="ARBA00023136"/>
    </source>
</evidence>
<dbReference type="NCBIfam" id="TIGR00540">
    <property type="entry name" value="TPR_hemY_coli"/>
    <property type="match status" value="1"/>
</dbReference>
<dbReference type="Pfam" id="PF07219">
    <property type="entry name" value="HemY_N"/>
    <property type="match status" value="1"/>
</dbReference>
<dbReference type="Proteomes" id="UP000838748">
    <property type="component" value="Unassembled WGS sequence"/>
</dbReference>
<feature type="domain" description="HemY N-terminal" evidence="11">
    <location>
        <begin position="26"/>
        <end position="132"/>
    </location>
</feature>
<comment type="caution">
    <text evidence="12">The sequence shown here is derived from an EMBL/GenBank/DDBJ whole genome shotgun (WGS) entry which is preliminary data.</text>
</comment>
<evidence type="ECO:0000256" key="1">
    <source>
        <dbReference type="ARBA" id="ARBA00002962"/>
    </source>
</evidence>
<evidence type="ECO:0000256" key="7">
    <source>
        <dbReference type="ARBA" id="ARBA00022989"/>
    </source>
</evidence>
<keyword evidence="8 10" id="KW-0472">Membrane</keyword>
<keyword evidence="4" id="KW-1003">Cell membrane</keyword>
<evidence type="ECO:0000256" key="10">
    <source>
        <dbReference type="SAM" id="Phobius"/>
    </source>
</evidence>
<proteinExistence type="predicted"/>
<dbReference type="SUPFAM" id="SSF48452">
    <property type="entry name" value="TPR-like"/>
    <property type="match status" value="2"/>
</dbReference>
<keyword evidence="5" id="KW-0997">Cell inner membrane</keyword>
<dbReference type="InterPro" id="IPR011990">
    <property type="entry name" value="TPR-like_helical_dom_sf"/>
</dbReference>
<evidence type="ECO:0000256" key="9">
    <source>
        <dbReference type="ARBA" id="ARBA00023244"/>
    </source>
</evidence>
<dbReference type="EMBL" id="CAKLDM010000002">
    <property type="protein sequence ID" value="CAH0542116.1"/>
    <property type="molecule type" value="Genomic_DNA"/>
</dbReference>
<comment type="function">
    <text evidence="1">Involved in a late step of protoheme IX synthesis.</text>
</comment>
<comment type="subcellular location">
    <subcellularLocation>
        <location evidence="2">Cell inner membrane</location>
        <topology evidence="2">Multi-pass membrane protein</topology>
    </subcellularLocation>
</comment>
<protein>
    <submittedName>
        <fullName evidence="12">Protein HemY</fullName>
    </submittedName>
</protein>
<organism evidence="12 13">
    <name type="scientific">Vibrio marisflavi CECT 7928</name>
    <dbReference type="NCBI Taxonomy" id="634439"/>
    <lineage>
        <taxon>Bacteria</taxon>
        <taxon>Pseudomonadati</taxon>
        <taxon>Pseudomonadota</taxon>
        <taxon>Gammaproteobacteria</taxon>
        <taxon>Vibrionales</taxon>
        <taxon>Vibrionaceae</taxon>
        <taxon>Vibrio</taxon>
    </lineage>
</organism>
<keyword evidence="7 10" id="KW-1133">Transmembrane helix</keyword>
<keyword evidence="13" id="KW-1185">Reference proteome</keyword>